<dbReference type="Proteomes" id="UP000175744">
    <property type="component" value="Unassembled WGS sequence"/>
</dbReference>
<dbReference type="AlphaFoldDB" id="A0A1E8EZB6"/>
<reference evidence="2 3" key="1">
    <citation type="submission" date="2016-06" db="EMBL/GenBank/DDBJ databases">
        <title>Genome sequence of Clostridium acetireducens DSM 10703.</title>
        <authorList>
            <person name="Poehlein A."/>
            <person name="Fluechter S."/>
            <person name="Duerre P."/>
            <person name="Daniel R."/>
        </authorList>
    </citation>
    <scope>NUCLEOTIDE SEQUENCE [LARGE SCALE GENOMIC DNA]</scope>
    <source>
        <strain evidence="2 3">DSM 10703</strain>
    </source>
</reference>
<evidence type="ECO:0000313" key="2">
    <source>
        <dbReference type="EMBL" id="OFI06484.1"/>
    </source>
</evidence>
<keyword evidence="3" id="KW-1185">Reference proteome</keyword>
<comment type="caution">
    <text evidence="2">The sequence shown here is derived from an EMBL/GenBank/DDBJ whole genome shotgun (WGS) entry which is preliminary data.</text>
</comment>
<dbReference type="PANTHER" id="PTHR35586">
    <property type="entry name" value="SLL1691 PROTEIN"/>
    <property type="match status" value="1"/>
</dbReference>
<dbReference type="STRING" id="1121290.CLAOCE_09840"/>
<organism evidence="2 3">
    <name type="scientific">Clostridium acetireducens DSM 10703</name>
    <dbReference type="NCBI Taxonomy" id="1121290"/>
    <lineage>
        <taxon>Bacteria</taxon>
        <taxon>Bacillati</taxon>
        <taxon>Bacillota</taxon>
        <taxon>Clostridia</taxon>
        <taxon>Eubacteriales</taxon>
        <taxon>Clostridiaceae</taxon>
        <taxon>Clostridium</taxon>
    </lineage>
</organism>
<dbReference type="OrthoDB" id="1730086at2"/>
<evidence type="ECO:0000259" key="1">
    <source>
        <dbReference type="Pfam" id="PF14261"/>
    </source>
</evidence>
<dbReference type="EMBL" id="LZFO01000011">
    <property type="protein sequence ID" value="OFI06484.1"/>
    <property type="molecule type" value="Genomic_DNA"/>
</dbReference>
<gene>
    <name evidence="2" type="ORF">CLOACE_09840</name>
</gene>
<dbReference type="RefSeq" id="WP_070109919.1">
    <property type="nucleotide sequence ID" value="NZ_LZFO01000011.1"/>
</dbReference>
<dbReference type="PATRIC" id="fig|1121290.3.peg.980"/>
<dbReference type="Pfam" id="PF14261">
    <property type="entry name" value="DUF4351"/>
    <property type="match status" value="1"/>
</dbReference>
<dbReference type="PANTHER" id="PTHR35586:SF1">
    <property type="entry name" value="SLL1691 PROTEIN"/>
    <property type="match status" value="1"/>
</dbReference>
<evidence type="ECO:0000313" key="3">
    <source>
        <dbReference type="Proteomes" id="UP000175744"/>
    </source>
</evidence>
<accession>A0A1E8EZB6</accession>
<name>A0A1E8EZB6_9CLOT</name>
<proteinExistence type="predicted"/>
<dbReference type="InterPro" id="IPR025587">
    <property type="entry name" value="DUF4351"/>
</dbReference>
<sequence length="307" mass="35538">MDLKKIEDSIMKNAMDIFKQTAVDFFNLKTKIIAPANTELKTIDIKTSFTDYTFYTEDGNYLHFEFQTTNKEEDINRFLFYDASLFYKYGKKVNTLVVYSSDIKKSKTKVDAGCLKYEIDAFYMSSLDGDAAYNDLKMKIAKGDELTKKEILSLTFIPLMKGKEDKSTRTIKSIELAEHMKENTTKLQCITLLYAFLEKFGDAKSKKKFKEVFSMTEIGKMIIQESIEKGMEKGMKKGMEKGLQQGMQEGRKQELIRTSIKLLTKKFGVLPDEVKIKIENSDTTILEIIVDEILDFKKLEDVFKYLR</sequence>
<protein>
    <recommendedName>
        <fullName evidence="1">DUF4351 domain-containing protein</fullName>
    </recommendedName>
</protein>
<feature type="domain" description="DUF4351" evidence="1">
    <location>
        <begin position="248"/>
        <end position="306"/>
    </location>
</feature>